<evidence type="ECO:0000256" key="1">
    <source>
        <dbReference type="ARBA" id="ARBA00007471"/>
    </source>
</evidence>
<proteinExistence type="inferred from homology"/>
<dbReference type="Pfam" id="PF06602">
    <property type="entry name" value="Myotub-related"/>
    <property type="match status" value="2"/>
</dbReference>
<dbReference type="Pfam" id="PF12578">
    <property type="entry name" value="3-PAP"/>
    <property type="match status" value="1"/>
</dbReference>
<evidence type="ECO:0000313" key="4">
    <source>
        <dbReference type="Proteomes" id="UP000886998"/>
    </source>
</evidence>
<dbReference type="EMBL" id="BMAV01025811">
    <property type="protein sequence ID" value="GFS44905.1"/>
    <property type="molecule type" value="Genomic_DNA"/>
</dbReference>
<dbReference type="PANTHER" id="PTHR10807:SF110">
    <property type="entry name" value="FI17948P1"/>
    <property type="match status" value="1"/>
</dbReference>
<dbReference type="InterPro" id="IPR030564">
    <property type="entry name" value="Myotubularin"/>
</dbReference>
<comment type="caution">
    <text evidence="3">The sequence shown here is derived from an EMBL/GenBank/DDBJ whole genome shotgun (WGS) entry which is preliminary data.</text>
</comment>
<gene>
    <name evidence="3" type="primary">mtmr10-a</name>
    <name evidence="3" type="ORF">TNIN_485621</name>
</gene>
<protein>
    <submittedName>
        <fullName evidence="3">Myotubularin-related protein 10-A</fullName>
    </submittedName>
</protein>
<dbReference type="PROSITE" id="PS51339">
    <property type="entry name" value="PPASE_MYOTUBULARIN"/>
    <property type="match status" value="1"/>
</dbReference>
<dbReference type="InterPro" id="IPR010569">
    <property type="entry name" value="Myotubularin-like_Pase_dom"/>
</dbReference>
<dbReference type="OrthoDB" id="271628at2759"/>
<dbReference type="PANTHER" id="PTHR10807">
    <property type="entry name" value="MYOTUBULARIN-RELATED"/>
    <property type="match status" value="1"/>
</dbReference>
<sequence>MTSNWLKDLNLKPRSNSVKTFKSYVDLNSEEGGEKSASNDSFESKFKDEEDLYAKKAPYPEPSLLPGEVVISQAENILKFNTLSELNKGISGLLICTNFKLSFLTAENFPSNLHQKNALLGENDICLINIDAVYHVNNGKRKKLSVSCTSANIEIIEVHCKDFRIYTFSFKFSPQHQRSVINTIIHHAFVPRINLVFAFDYKQPSPFPEESENHSLLFTRSCDWEAELERCKCPGWRVTLANEKFLLCESLPECFVVPSILLDMNLNKSAPHFAGHRVPTWSWGMSSGASIVRMAALDANISDSRQKDVMVDAISRASPRQLPVRIFDLDQLCPSVKDVQNSFLKLKDLCMPSTPQEFWEKDNNYLTHLDSTKWLLYISFCLNTALEAASCLLDNTTVVFSEHEGRDLSAVLSSLVQIMLDPVYRTFSGFELLIQKEWVALGHPFTERHHLISGSESEESPIFLLFLDCIWQLTEQCPAVFEFSETYLTSLWDSCRISLFDTFLFSSHKNRTEAILTDSQNSSFSLRSVWRWSRQFSKNDLRLFTNPLYILNKYTTRASSTRKGNRMERPKSFSCLKDTSQSQSRPLIIKKTEINPIIWSEDEENLLKIDPFIKSLKLWHQCYLRWIPLAHILGGGPPVLFLTNLKICSEIQNLERKIKSQSKQTKPPSRHRRVASDDYTISADVIDSCQIQDGSSIITSVFPFAPVAPWEWTSYQFVPSTSCLKISYIETEECFDD</sequence>
<dbReference type="InterPro" id="IPR022587">
    <property type="entry name" value="MTMR12-like_C"/>
</dbReference>
<name>A0A8X6JYB8_9ARAC</name>
<keyword evidence="4" id="KW-1185">Reference proteome</keyword>
<organism evidence="3 4">
    <name type="scientific">Trichonephila inaurata madagascariensis</name>
    <dbReference type="NCBI Taxonomy" id="2747483"/>
    <lineage>
        <taxon>Eukaryota</taxon>
        <taxon>Metazoa</taxon>
        <taxon>Ecdysozoa</taxon>
        <taxon>Arthropoda</taxon>
        <taxon>Chelicerata</taxon>
        <taxon>Arachnida</taxon>
        <taxon>Araneae</taxon>
        <taxon>Araneomorphae</taxon>
        <taxon>Entelegynae</taxon>
        <taxon>Araneoidea</taxon>
        <taxon>Nephilidae</taxon>
        <taxon>Trichonephila</taxon>
        <taxon>Trichonephila inaurata</taxon>
    </lineage>
</organism>
<dbReference type="GO" id="GO:0046856">
    <property type="term" value="P:phosphatidylinositol dephosphorylation"/>
    <property type="evidence" value="ECO:0007669"/>
    <property type="project" value="TreeGrafter"/>
</dbReference>
<feature type="domain" description="Myotubularin phosphatase" evidence="2">
    <location>
        <begin position="218"/>
        <end position="623"/>
    </location>
</feature>
<reference evidence="3" key="1">
    <citation type="submission" date="2020-08" db="EMBL/GenBank/DDBJ databases">
        <title>Multicomponent nature underlies the extraordinary mechanical properties of spider dragline silk.</title>
        <authorList>
            <person name="Kono N."/>
            <person name="Nakamura H."/>
            <person name="Mori M."/>
            <person name="Yoshida Y."/>
            <person name="Ohtoshi R."/>
            <person name="Malay A.D."/>
            <person name="Moran D.A.P."/>
            <person name="Tomita M."/>
            <person name="Numata K."/>
            <person name="Arakawa K."/>
        </authorList>
    </citation>
    <scope>NUCLEOTIDE SEQUENCE</scope>
</reference>
<dbReference type="Proteomes" id="UP000886998">
    <property type="component" value="Unassembled WGS sequence"/>
</dbReference>
<dbReference type="GO" id="GO:0016020">
    <property type="term" value="C:membrane"/>
    <property type="evidence" value="ECO:0007669"/>
    <property type="project" value="TreeGrafter"/>
</dbReference>
<dbReference type="GO" id="GO:0005737">
    <property type="term" value="C:cytoplasm"/>
    <property type="evidence" value="ECO:0007669"/>
    <property type="project" value="TreeGrafter"/>
</dbReference>
<dbReference type="InterPro" id="IPR029021">
    <property type="entry name" value="Prot-tyrosine_phosphatase-like"/>
</dbReference>
<dbReference type="SUPFAM" id="SSF50729">
    <property type="entry name" value="PH domain-like"/>
    <property type="match status" value="1"/>
</dbReference>
<evidence type="ECO:0000259" key="2">
    <source>
        <dbReference type="PROSITE" id="PS51339"/>
    </source>
</evidence>
<dbReference type="AlphaFoldDB" id="A0A8X6JYB8"/>
<dbReference type="Gene3D" id="2.30.29.30">
    <property type="entry name" value="Pleckstrin-homology domain (PH domain)/Phosphotyrosine-binding domain (PTB)"/>
    <property type="match status" value="1"/>
</dbReference>
<comment type="similarity">
    <text evidence="1">Belongs to the protein-tyrosine phosphatase family. Non-receptor class myotubularin subfamily.</text>
</comment>
<evidence type="ECO:0000313" key="3">
    <source>
        <dbReference type="EMBL" id="GFS44905.1"/>
    </source>
</evidence>
<dbReference type="InterPro" id="IPR011993">
    <property type="entry name" value="PH-like_dom_sf"/>
</dbReference>
<dbReference type="SUPFAM" id="SSF52799">
    <property type="entry name" value="(Phosphotyrosine protein) phosphatases II"/>
    <property type="match status" value="1"/>
</dbReference>
<accession>A0A8X6JYB8</accession>
<dbReference type="CDD" id="cd14537">
    <property type="entry name" value="PTP-MTMR10-like"/>
    <property type="match status" value="1"/>
</dbReference>